<dbReference type="EMBL" id="CP145316">
    <property type="protein sequence ID" value="XAM18587.1"/>
    <property type="molecule type" value="Genomic_DNA"/>
</dbReference>
<dbReference type="Proteomes" id="UP001434737">
    <property type="component" value="Chromosome"/>
</dbReference>
<proteinExistence type="predicted"/>
<reference evidence="1 2" key="1">
    <citation type="submission" date="2024-02" db="EMBL/GenBank/DDBJ databases">
        <title>Genome and pathogenicity analysis of Helicobacter mastomyrinus isolated from mice.</title>
        <authorList>
            <person name="Zhu L."/>
        </authorList>
    </citation>
    <scope>NUCLEOTIDE SEQUENCE [LARGE SCALE GENOMIC DNA]</scope>
    <source>
        <strain evidence="1 2">Hm-17</strain>
    </source>
</reference>
<evidence type="ECO:0000313" key="2">
    <source>
        <dbReference type="Proteomes" id="UP001434737"/>
    </source>
</evidence>
<dbReference type="Gene3D" id="2.130.10.10">
    <property type="entry name" value="YVTN repeat-like/Quinoprotein amine dehydrogenase"/>
    <property type="match status" value="1"/>
</dbReference>
<evidence type="ECO:0000313" key="1">
    <source>
        <dbReference type="EMBL" id="XAM18587.1"/>
    </source>
</evidence>
<sequence length="325" mass="37359">MFASSIWLIFGCSSKKHFEPNAIQGDMRFEGKLSAPLKSATRVGAVLKDNTLLSFADGLTPIVLESNYKFLAQNKNTFVLQKQCKDILIMDSQNILHTIPFDTCVLSADFKDNKLAMVLLDNTLMYYDVPTQKEIFSQKYPAVIAINAYLASPQITDSQVFFPDLEGKVLVYDKAQNKIIKDILISSDKFFNNVIYMYIHNQYLLAATARRVSVIINDKSFKYDVDLRDVLFFNNKIYVLSIEGEIVELDHTLKVLRKVRLPFAVLSGIIITNNTLYTLEKGGYLIALNLDDFVPMVYKSHLSKKKNLFYNRDTFFYDKVYKRFE</sequence>
<gene>
    <name evidence="1" type="ORF">V3I05_02590</name>
</gene>
<organism evidence="1 2">
    <name type="scientific">Helicobacter mastomyrinus</name>
    <dbReference type="NCBI Taxonomy" id="287948"/>
    <lineage>
        <taxon>Bacteria</taxon>
        <taxon>Pseudomonadati</taxon>
        <taxon>Campylobacterota</taxon>
        <taxon>Epsilonproteobacteria</taxon>
        <taxon>Campylobacterales</taxon>
        <taxon>Helicobacteraceae</taxon>
        <taxon>Helicobacter</taxon>
    </lineage>
</organism>
<name>A0ABZ3F8Y4_9HELI</name>
<protein>
    <submittedName>
        <fullName evidence="1">Plasminogen-binding protein</fullName>
    </submittedName>
</protein>
<dbReference type="SUPFAM" id="SSF50998">
    <property type="entry name" value="Quinoprotein alcohol dehydrogenase-like"/>
    <property type="match status" value="1"/>
</dbReference>
<keyword evidence="2" id="KW-1185">Reference proteome</keyword>
<dbReference type="RefSeq" id="WP_295699749.1">
    <property type="nucleotide sequence ID" value="NZ_CP145316.1"/>
</dbReference>
<accession>A0ABZ3F8Y4</accession>
<dbReference type="InterPro" id="IPR011047">
    <property type="entry name" value="Quinoprotein_ADH-like_sf"/>
</dbReference>
<dbReference type="InterPro" id="IPR015943">
    <property type="entry name" value="WD40/YVTN_repeat-like_dom_sf"/>
</dbReference>